<proteinExistence type="predicted"/>
<comment type="caution">
    <text evidence="2">The sequence shown here is derived from an EMBL/GenBank/DDBJ whole genome shotgun (WGS) entry which is preliminary data.</text>
</comment>
<dbReference type="InterPro" id="IPR003495">
    <property type="entry name" value="CobW/HypB/UreG_nucleotide-bd"/>
</dbReference>
<evidence type="ECO:0000259" key="1">
    <source>
        <dbReference type="Pfam" id="PF02492"/>
    </source>
</evidence>
<evidence type="ECO:0000313" key="2">
    <source>
        <dbReference type="EMBL" id="MBY4798241.1"/>
    </source>
</evidence>
<feature type="domain" description="CobW/HypB/UreG nucleotide-binding" evidence="1">
    <location>
        <begin position="3"/>
        <end position="175"/>
    </location>
</feature>
<dbReference type="Gene3D" id="3.40.50.300">
    <property type="entry name" value="P-loop containing nucleotide triphosphate hydrolases"/>
    <property type="match status" value="1"/>
</dbReference>
<dbReference type="RefSeq" id="WP_222199956.1">
    <property type="nucleotide sequence ID" value="NZ_JAIMFO010000008.1"/>
</dbReference>
<evidence type="ECO:0000313" key="3">
    <source>
        <dbReference type="Proteomes" id="UP000700908"/>
    </source>
</evidence>
<dbReference type="Pfam" id="PF02492">
    <property type="entry name" value="cobW"/>
    <property type="match status" value="1"/>
</dbReference>
<keyword evidence="3" id="KW-1185">Reference proteome</keyword>
<dbReference type="SUPFAM" id="SSF90002">
    <property type="entry name" value="Hypothetical protein YjiA, C-terminal domain"/>
    <property type="match status" value="1"/>
</dbReference>
<name>A0ABS7MLJ6_9ACTN</name>
<dbReference type="EMBL" id="JAIMFO010000008">
    <property type="protein sequence ID" value="MBY4798241.1"/>
    <property type="molecule type" value="Genomic_DNA"/>
</dbReference>
<dbReference type="PANTHER" id="PTHR13748">
    <property type="entry name" value="COBW-RELATED"/>
    <property type="match status" value="1"/>
</dbReference>
<dbReference type="InterPro" id="IPR027417">
    <property type="entry name" value="P-loop_NTPase"/>
</dbReference>
<gene>
    <name evidence="2" type="ORF">K6V98_07765</name>
</gene>
<dbReference type="SUPFAM" id="SSF52540">
    <property type="entry name" value="P-loop containing nucleoside triphosphate hydrolases"/>
    <property type="match status" value="1"/>
</dbReference>
<protein>
    <submittedName>
        <fullName evidence="2">GTP-binding protein</fullName>
    </submittedName>
</protein>
<reference evidence="2 3" key="1">
    <citation type="submission" date="2021-08" db="EMBL/GenBank/DDBJ databases">
        <title>Collinsella faecalis sp. nov. isolated from swine faeces.</title>
        <authorList>
            <person name="Oh B.S."/>
            <person name="Lee J.H."/>
        </authorList>
    </citation>
    <scope>NUCLEOTIDE SEQUENCE [LARGE SCALE GENOMIC DNA]</scope>
    <source>
        <strain evidence="2 3">AGMB00827</strain>
    </source>
</reference>
<organism evidence="2 3">
    <name type="scientific">Collinsella ureilytica</name>
    <dbReference type="NCBI Taxonomy" id="2869515"/>
    <lineage>
        <taxon>Bacteria</taxon>
        <taxon>Bacillati</taxon>
        <taxon>Actinomycetota</taxon>
        <taxon>Coriobacteriia</taxon>
        <taxon>Coriobacteriales</taxon>
        <taxon>Coriobacteriaceae</taxon>
        <taxon>Collinsella</taxon>
    </lineage>
</organism>
<sequence>MRILVVSGFLGAGKTTFIQELARRSGQDFVVYENEYGQADIDAQVLAQTEELSVWESAENCICCTGKQDFATSVLTISNTLDPAYLVVEPTGVARLSSVLENVRQVSYERISLLEPLAIVDATAWVRQRERFADIYLDQVKTASVVVVSKSQLAGVGELEELVAWIQDVHPKAQIEARPWSELPDAWFSELLEHALDGSTPALPGASSAADDEFESLSLAGIELPTETHLIWLLDALAAGVFGEIVRAKGHLRCGAQWLRFDMVDRMWSITGADPAECAEPDEEPQGLGVFIGPSIHRPWLREAFLPLIREAIAAGNVRAALNEESDIQKSGSHGHECGDECGGEHSHECGDEHCHDHECDDECGYDHECDGECEHSIDSIHD</sequence>
<accession>A0ABS7MLJ6</accession>
<dbReference type="InterPro" id="IPR051316">
    <property type="entry name" value="Zinc-reg_GTPase_activator"/>
</dbReference>
<dbReference type="Proteomes" id="UP000700908">
    <property type="component" value="Unassembled WGS sequence"/>
</dbReference>